<dbReference type="EMBL" id="JBJQND010000005">
    <property type="protein sequence ID" value="KAL3875974.1"/>
    <property type="molecule type" value="Genomic_DNA"/>
</dbReference>
<keyword evidence="8" id="KW-1185">Reference proteome</keyword>
<evidence type="ECO:0000256" key="2">
    <source>
        <dbReference type="ARBA" id="ARBA00022536"/>
    </source>
</evidence>
<evidence type="ECO:0000256" key="1">
    <source>
        <dbReference type="ARBA" id="ARBA00022473"/>
    </source>
</evidence>
<dbReference type="InterPro" id="IPR001774">
    <property type="entry name" value="DSL"/>
</dbReference>
<keyword evidence="1" id="KW-0217">Developmental protein</keyword>
<evidence type="ECO:0000313" key="7">
    <source>
        <dbReference type="EMBL" id="KAL3875974.1"/>
    </source>
</evidence>
<dbReference type="AlphaFoldDB" id="A0ABD3WPS0"/>
<dbReference type="Proteomes" id="UP001634394">
    <property type="component" value="Unassembled WGS sequence"/>
</dbReference>
<name>A0ABD3WPS0_SINWO</name>
<reference evidence="7 8" key="1">
    <citation type="submission" date="2024-11" db="EMBL/GenBank/DDBJ databases">
        <title>Chromosome-level genome assembly of the freshwater bivalve Anodonta woodiana.</title>
        <authorList>
            <person name="Chen X."/>
        </authorList>
    </citation>
    <scope>NUCLEOTIDE SEQUENCE [LARGE SCALE GENOMIC DNA]</scope>
    <source>
        <strain evidence="7">MN2024</strain>
        <tissue evidence="7">Gills</tissue>
    </source>
</reference>
<evidence type="ECO:0000256" key="4">
    <source>
        <dbReference type="ARBA" id="ARBA00023157"/>
    </source>
</evidence>
<proteinExistence type="predicted"/>
<accession>A0ABD3WPS0</accession>
<evidence type="ECO:0000259" key="6">
    <source>
        <dbReference type="SMART" id="SM00051"/>
    </source>
</evidence>
<dbReference type="Gene3D" id="2.10.25.140">
    <property type="match status" value="1"/>
</dbReference>
<sequence length="451" mass="50205">NFYEVVFGSYNVNLKLIHYEATPRDCCDGSHLILVGPLKCNECDVFFKVCAKAKERAQLSCTITTRQDDSHSIDIQHSLIRPSAFQWTFTEWEGLIYIDLEIIDYDAVGKNDDIDHIYYKYNGSMNSNYTRIALQGSVATVTADINVACSDGFYGPSCEKYCRNTRHGRCSEIGELICQQGYSGLDCSIMDVSVPNLSISSPKLSKAATTSAANNSEHLSNSASKMVTKPQAILFSTPYKMYTLMVTAGTTPIMMKTTIASRPAILSSHETTASTKTATTVEATSERVNPTMTETSSKTTEMKTRDASRSISHTQLTTSINTSIPKFTPLVSKTASKTTLKTSTFTNLNASNKVHESNTIAEVLVTEESKHNGMERNMTLVTGTTEKRNGRWLSLITRGNLQQYQLTRMSSWKILSTTYTVKIARRQRVNWTLPILPPDSRWCECTEGFIE</sequence>
<keyword evidence="4" id="KW-1015">Disulfide bond</keyword>
<feature type="domain" description="DSL" evidence="6">
    <location>
        <begin position="129"/>
        <end position="187"/>
    </location>
</feature>
<evidence type="ECO:0000313" key="8">
    <source>
        <dbReference type="Proteomes" id="UP001634394"/>
    </source>
</evidence>
<gene>
    <name evidence="7" type="ORF">ACJMK2_033868</name>
</gene>
<feature type="compositionally biased region" description="Low complexity" evidence="5">
    <location>
        <begin position="271"/>
        <end position="283"/>
    </location>
</feature>
<organism evidence="7 8">
    <name type="scientific">Sinanodonta woodiana</name>
    <name type="common">Chinese pond mussel</name>
    <name type="synonym">Anodonta woodiana</name>
    <dbReference type="NCBI Taxonomy" id="1069815"/>
    <lineage>
        <taxon>Eukaryota</taxon>
        <taxon>Metazoa</taxon>
        <taxon>Spiralia</taxon>
        <taxon>Lophotrochozoa</taxon>
        <taxon>Mollusca</taxon>
        <taxon>Bivalvia</taxon>
        <taxon>Autobranchia</taxon>
        <taxon>Heteroconchia</taxon>
        <taxon>Palaeoheterodonta</taxon>
        <taxon>Unionida</taxon>
        <taxon>Unionoidea</taxon>
        <taxon>Unionidae</taxon>
        <taxon>Unioninae</taxon>
        <taxon>Sinanodonta</taxon>
    </lineage>
</organism>
<evidence type="ECO:0000256" key="5">
    <source>
        <dbReference type="SAM" id="MobiDB-lite"/>
    </source>
</evidence>
<feature type="non-terminal residue" evidence="7">
    <location>
        <position position="1"/>
    </location>
</feature>
<comment type="caution">
    <text evidence="7">The sequence shown here is derived from an EMBL/GenBank/DDBJ whole genome shotgun (WGS) entry which is preliminary data.</text>
</comment>
<dbReference type="SMART" id="SM00051">
    <property type="entry name" value="DSL"/>
    <property type="match status" value="1"/>
</dbReference>
<dbReference type="Gene3D" id="2.60.40.3510">
    <property type="match status" value="1"/>
</dbReference>
<protein>
    <recommendedName>
        <fullName evidence="6">DSL domain-containing protein</fullName>
    </recommendedName>
</protein>
<feature type="region of interest" description="Disordered" evidence="5">
    <location>
        <begin position="271"/>
        <end position="312"/>
    </location>
</feature>
<evidence type="ECO:0000256" key="3">
    <source>
        <dbReference type="ARBA" id="ARBA00022737"/>
    </source>
</evidence>
<keyword evidence="3" id="KW-0677">Repeat</keyword>
<keyword evidence="2" id="KW-0245">EGF-like domain</keyword>
<dbReference type="Pfam" id="PF01414">
    <property type="entry name" value="DSL"/>
    <property type="match status" value="1"/>
</dbReference>